<protein>
    <submittedName>
        <fullName evidence="1">Uncharacterized protein</fullName>
    </submittedName>
</protein>
<comment type="caution">
    <text evidence="1">The sequence shown here is derived from an EMBL/GenBank/DDBJ whole genome shotgun (WGS) entry which is preliminary data.</text>
</comment>
<evidence type="ECO:0000313" key="2">
    <source>
        <dbReference type="Proteomes" id="UP001165960"/>
    </source>
</evidence>
<sequence>MLSEGWVNSKVFDRVANIQQLVARDEVVLLSRHGMGCCIEKSQQTLIQPCLPKDDADLCQVEEDSSVTLKFPYHFDLVAINIDLRQTKQSQAPRNFSMYSHGSRCLITKGHLIGQSNNYFVPKQDFKLRCNEIKFEVFGRVNRIQVFGIVEQPPLTPIDGPPTSLLGTSLCSRVFSSSPTHYGHPSNVLLHSHEDGTTWLPDPEIENPCITLELCHTSFIKAILIDTTGVANVAKEIKVKGRYKHGNWHRLNWVAVNPNSKLAVENLHCAKRMTQVSIRMTGNGGLNRIKAMGWFVMSPIVYPTHLASKHNLKPNQCIPRQSPSLIKDSSHSDCETMSLLDYPQTTSSCSPVASDDSWSQATHHPNMASLDTIFDDPFHVNSYLYPSFGSTCCQRTHPCFWNSTPFLLNPTLTYDTPFTPAEYEFLFQPTKHS</sequence>
<reference evidence="1" key="1">
    <citation type="submission" date="2022-04" db="EMBL/GenBank/DDBJ databases">
        <title>Genome of the entomopathogenic fungus Entomophthora muscae.</title>
        <authorList>
            <person name="Elya C."/>
            <person name="Lovett B.R."/>
            <person name="Lee E."/>
            <person name="Macias A.M."/>
            <person name="Hajek A.E."/>
            <person name="De Bivort B.L."/>
            <person name="Kasson M.T."/>
            <person name="De Fine Licht H.H."/>
            <person name="Stajich J.E."/>
        </authorList>
    </citation>
    <scope>NUCLEOTIDE SEQUENCE</scope>
    <source>
        <strain evidence="1">Berkeley</strain>
    </source>
</reference>
<dbReference type="Proteomes" id="UP001165960">
    <property type="component" value="Unassembled WGS sequence"/>
</dbReference>
<organism evidence="1 2">
    <name type="scientific">Entomophthora muscae</name>
    <dbReference type="NCBI Taxonomy" id="34485"/>
    <lineage>
        <taxon>Eukaryota</taxon>
        <taxon>Fungi</taxon>
        <taxon>Fungi incertae sedis</taxon>
        <taxon>Zoopagomycota</taxon>
        <taxon>Entomophthoromycotina</taxon>
        <taxon>Entomophthoromycetes</taxon>
        <taxon>Entomophthorales</taxon>
        <taxon>Entomophthoraceae</taxon>
        <taxon>Entomophthora</taxon>
    </lineage>
</organism>
<dbReference type="EMBL" id="QTSX02005012">
    <property type="protein sequence ID" value="KAJ9062331.1"/>
    <property type="molecule type" value="Genomic_DNA"/>
</dbReference>
<accession>A0ACC2SJJ4</accession>
<proteinExistence type="predicted"/>
<name>A0ACC2SJJ4_9FUNG</name>
<evidence type="ECO:0000313" key="1">
    <source>
        <dbReference type="EMBL" id="KAJ9062331.1"/>
    </source>
</evidence>
<gene>
    <name evidence="1" type="ORF">DSO57_1011905</name>
</gene>
<keyword evidence="2" id="KW-1185">Reference proteome</keyword>